<name>A0A5N5X8G4_9EURO</name>
<gene>
    <name evidence="1" type="ORF">BDV29DRAFT_189930</name>
</gene>
<accession>A0A5N5X8G4</accession>
<protein>
    <submittedName>
        <fullName evidence="1">Uncharacterized protein</fullName>
    </submittedName>
</protein>
<evidence type="ECO:0000313" key="2">
    <source>
        <dbReference type="Proteomes" id="UP000326565"/>
    </source>
</evidence>
<proteinExistence type="predicted"/>
<evidence type="ECO:0000313" key="1">
    <source>
        <dbReference type="EMBL" id="KAB8075804.1"/>
    </source>
</evidence>
<keyword evidence="2" id="KW-1185">Reference proteome</keyword>
<dbReference type="OrthoDB" id="443402at2759"/>
<dbReference type="Proteomes" id="UP000326565">
    <property type="component" value="Unassembled WGS sequence"/>
</dbReference>
<sequence length="336" mass="39221">MHRRQDQVDEAHYETFGGFGVKSPSTVTQTELVSISGCDKEQQFPEFIPAVFPEQWDESIAGDWRFRLQFRFSRENIRVVFHHLLHNKELFVKYRMCFFIDGLDECLRLQLHELTRYNIEKFVLYRLNGFEICSHAETTTKAKQKLSVIGRLLMWDILKYSSFLSDYECSELSEADVATRKAQAQARLNDQPRGLLEIRVLPCRGRLPMNLIDIGSVTFIHRSIDLMEINFFGLYSFHSPRLRWLLLKDLPRLLKSRQDATDLTTFPFFDELDNAVLSTQGLSPVQGQQSQLPVYISKAGHFTPFARYFSHHTWKALPKGHIWRLPTSRAGPRPTY</sequence>
<dbReference type="EMBL" id="ML732189">
    <property type="protein sequence ID" value="KAB8075804.1"/>
    <property type="molecule type" value="Genomic_DNA"/>
</dbReference>
<reference evidence="1 2" key="1">
    <citation type="submission" date="2019-04" db="EMBL/GenBank/DDBJ databases">
        <title>Friends and foes A comparative genomics study of 23 Aspergillus species from section Flavi.</title>
        <authorList>
            <consortium name="DOE Joint Genome Institute"/>
            <person name="Kjaerbolling I."/>
            <person name="Vesth T."/>
            <person name="Frisvad J.C."/>
            <person name="Nybo J.L."/>
            <person name="Theobald S."/>
            <person name="Kildgaard S."/>
            <person name="Isbrandt T."/>
            <person name="Kuo A."/>
            <person name="Sato A."/>
            <person name="Lyhne E.K."/>
            <person name="Kogle M.E."/>
            <person name="Wiebenga A."/>
            <person name="Kun R.S."/>
            <person name="Lubbers R.J."/>
            <person name="Makela M.R."/>
            <person name="Barry K."/>
            <person name="Chovatia M."/>
            <person name="Clum A."/>
            <person name="Daum C."/>
            <person name="Haridas S."/>
            <person name="He G."/>
            <person name="LaButti K."/>
            <person name="Lipzen A."/>
            <person name="Mondo S."/>
            <person name="Riley R."/>
            <person name="Salamov A."/>
            <person name="Simmons B.A."/>
            <person name="Magnuson J.K."/>
            <person name="Henrissat B."/>
            <person name="Mortensen U.H."/>
            <person name="Larsen T.O."/>
            <person name="Devries R.P."/>
            <person name="Grigoriev I.V."/>
            <person name="Machida M."/>
            <person name="Baker S.E."/>
            <person name="Andersen M.R."/>
        </authorList>
    </citation>
    <scope>NUCLEOTIDE SEQUENCE [LARGE SCALE GENOMIC DNA]</scope>
    <source>
        <strain evidence="1 2">CBS 151.66</strain>
    </source>
</reference>
<organism evidence="1 2">
    <name type="scientific">Aspergillus leporis</name>
    <dbReference type="NCBI Taxonomy" id="41062"/>
    <lineage>
        <taxon>Eukaryota</taxon>
        <taxon>Fungi</taxon>
        <taxon>Dikarya</taxon>
        <taxon>Ascomycota</taxon>
        <taxon>Pezizomycotina</taxon>
        <taxon>Eurotiomycetes</taxon>
        <taxon>Eurotiomycetidae</taxon>
        <taxon>Eurotiales</taxon>
        <taxon>Aspergillaceae</taxon>
        <taxon>Aspergillus</taxon>
        <taxon>Aspergillus subgen. Circumdati</taxon>
    </lineage>
</organism>
<dbReference type="AlphaFoldDB" id="A0A5N5X8G4"/>